<feature type="compositionally biased region" description="Basic residues" evidence="1">
    <location>
        <begin position="187"/>
        <end position="197"/>
    </location>
</feature>
<evidence type="ECO:0000313" key="3">
    <source>
        <dbReference type="Proteomes" id="UP001381693"/>
    </source>
</evidence>
<protein>
    <submittedName>
        <fullName evidence="2">Uncharacterized protein</fullName>
    </submittedName>
</protein>
<reference evidence="2 3" key="1">
    <citation type="submission" date="2023-11" db="EMBL/GenBank/DDBJ databases">
        <title>Halocaridina rubra genome assembly.</title>
        <authorList>
            <person name="Smith C."/>
        </authorList>
    </citation>
    <scope>NUCLEOTIDE SEQUENCE [LARGE SCALE GENOMIC DNA]</scope>
    <source>
        <strain evidence="2">EP-1</strain>
        <tissue evidence="2">Whole</tissue>
    </source>
</reference>
<feature type="region of interest" description="Disordered" evidence="1">
    <location>
        <begin position="344"/>
        <end position="422"/>
    </location>
</feature>
<accession>A0AAN8XHB5</accession>
<evidence type="ECO:0000313" key="2">
    <source>
        <dbReference type="EMBL" id="KAK7079184.1"/>
    </source>
</evidence>
<dbReference type="EMBL" id="JAXCGZ010007567">
    <property type="protein sequence ID" value="KAK7079184.1"/>
    <property type="molecule type" value="Genomic_DNA"/>
</dbReference>
<feature type="region of interest" description="Disordered" evidence="1">
    <location>
        <begin position="815"/>
        <end position="859"/>
    </location>
</feature>
<feature type="region of interest" description="Disordered" evidence="1">
    <location>
        <begin position="589"/>
        <end position="612"/>
    </location>
</feature>
<feature type="compositionally biased region" description="Basic and acidic residues" evidence="1">
    <location>
        <begin position="1211"/>
        <end position="1235"/>
    </location>
</feature>
<feature type="region of interest" description="Disordered" evidence="1">
    <location>
        <begin position="1302"/>
        <end position="1355"/>
    </location>
</feature>
<feature type="compositionally biased region" description="Polar residues" evidence="1">
    <location>
        <begin position="1191"/>
        <end position="1208"/>
    </location>
</feature>
<feature type="compositionally biased region" description="Basic and acidic residues" evidence="1">
    <location>
        <begin position="589"/>
        <end position="598"/>
    </location>
</feature>
<feature type="compositionally biased region" description="Basic and acidic residues" evidence="1">
    <location>
        <begin position="1244"/>
        <end position="1268"/>
    </location>
</feature>
<feature type="region of interest" description="Disordered" evidence="1">
    <location>
        <begin position="977"/>
        <end position="1026"/>
    </location>
</feature>
<feature type="region of interest" description="Disordered" evidence="1">
    <location>
        <begin position="141"/>
        <end position="316"/>
    </location>
</feature>
<dbReference type="PANTHER" id="PTHR24216">
    <property type="entry name" value="PAXILLIN-RELATED"/>
    <property type="match status" value="1"/>
</dbReference>
<name>A0AAN8XHB5_HALRR</name>
<sequence length="1420" mass="156423">MSSFWSSVKKRKGSTHENPPSGRSSRSASRGKENDPPAKGRSKGKPSTPSRDESADDECSSRGDDWSNKSIDGGSSRGDDFSSKGDVSREGDAALNPGDTLPAEEPEEKQEGCLNMSRIAGQVLGRGGGGMMRVGILPAFTKSGQTGSLPRHASSSSSAVAQATEPTPPPLTPSSSERPAVPESPKPKLKSLGKKRAASASPSREKRRSFRGISRDRFQLPQMPHLPPMPQLPQMKNFPTLPPLPKPKKLPKVPSMPKLPSLPKAPTLPRAPPLPRAPSLPPQLRSFFHRGGSSGAEKEAEQPNKPSRRPGPVGRTWVKVYDDITFMDSDVEREDIYPVLGYTGRPRSVPDAVPLPIPPTPPPPKSHKEPSVESEYDNVPSTSRMEVSEVEQGVSAAGKGRGRDRFKGKRLKRTETPLGEGFDDMDAARLAALEGAVIVSKEEEDDYIIPQALSPHRPPRGHKVYDNIDIKKKEECQEAPELLETPSKPPRGIKVYEDVVIRQQQITESKGETQSTETVAVDAVVKMVEEQAIPTISISNAPTEEITTLETEVSSKVIKEALVDETEHPARPKRGIKVYDTIDFRQTKSVENTTKDTSEQAAPIEKPGESSVTMEMNADLVVSEHHPSISEEVPPRPTRGNKVYSAMLFAGSQETASVKENLPADKLIEEKSEGETAEKLLEDKKSAEVPKQAAEKEEGEAESENKIEVSTQQAEAQTQVEITLQSGAAKEDIKNENQVSALEMEIVAVTTELVSTTEEAPKSDIVSKSETTDETINEVANEKETKTKKSEIAEERTVPLYARVHKGGKIKELRPLCLEDDDDTPPPIPPKKKGLRTISPLNLEMEPPRPPRHLKPRTRKSLLMINGELPARPPRGNKIYVDVEVASPAPPKRHSKVVRIEDLVSHIKGDLEDVTHTPVKPLRHGHGEAPLRRKKIRSGKSENEDDLLGQQVTATLKFDSKRPAEISITTTEYDENYENVTVTQDSTKRSRMRPLPPPPPPPKKGKVQHPQQQQQHLFTMTSSESPRESVSQVGQQMLPKTSFTTIKTLKGGSVGRTGKQNGISSAADDHVSMHSPTEGVVGTWGESGLESDIDDNLKTIECSFAALDNVLKSLQSYSGSTSEHPTKTASSVCSSVTVEEDIIENEKNTKKENDRKIPSQTESRLEVTCNTFMTETDVLFSPVKADLKPQLSLQSDPVSTEASSQIATESSKSEKAKEISKPEENKVKHAKEGRTVYETLYRLESVKKERRPTVKNEDHGGESEKQVGSEDQITQCEYQPVSKEETPVKAEDNIIEIKEHLTQDKEEHMTSEEHNVCTEGTEVKSEEQIRENREHSVVGDIHITKSEEQAKTEEQAKSIEIKPFLVEEELLKVEQQLLRVEEQLTKADQPEQKESLEEEMKSEEQVNTADGVGKCEEQPG</sequence>
<feature type="compositionally biased region" description="Basic and acidic residues" evidence="1">
    <location>
        <begin position="759"/>
        <end position="771"/>
    </location>
</feature>
<proteinExistence type="predicted"/>
<feature type="region of interest" description="Disordered" evidence="1">
    <location>
        <begin position="1191"/>
        <end position="1273"/>
    </location>
</feature>
<feature type="region of interest" description="Disordered" evidence="1">
    <location>
        <begin position="755"/>
        <end position="775"/>
    </location>
</feature>
<feature type="region of interest" description="Disordered" evidence="1">
    <location>
        <begin position="1"/>
        <end position="115"/>
    </location>
</feature>
<dbReference type="Proteomes" id="UP001381693">
    <property type="component" value="Unassembled WGS sequence"/>
</dbReference>
<feature type="compositionally biased region" description="Polar residues" evidence="1">
    <location>
        <begin position="1016"/>
        <end position="1026"/>
    </location>
</feature>
<keyword evidence="3" id="KW-1185">Reference proteome</keyword>
<feature type="compositionally biased region" description="Basic and acidic residues" evidence="1">
    <location>
        <begin position="1383"/>
        <end position="1404"/>
    </location>
</feature>
<feature type="compositionally biased region" description="Basic and acidic residues" evidence="1">
    <location>
        <begin position="662"/>
        <end position="696"/>
    </location>
</feature>
<feature type="compositionally biased region" description="Basic and acidic residues" evidence="1">
    <location>
        <begin position="77"/>
        <end position="92"/>
    </location>
</feature>
<feature type="compositionally biased region" description="Pro residues" evidence="1">
    <location>
        <begin position="269"/>
        <end position="281"/>
    </location>
</feature>
<feature type="region of interest" description="Disordered" evidence="1">
    <location>
        <begin position="652"/>
        <end position="715"/>
    </location>
</feature>
<comment type="caution">
    <text evidence="2">The sequence shown here is derived from an EMBL/GenBank/DDBJ whole genome shotgun (WGS) entry which is preliminary data.</text>
</comment>
<evidence type="ECO:0000256" key="1">
    <source>
        <dbReference type="SAM" id="MobiDB-lite"/>
    </source>
</evidence>
<feature type="region of interest" description="Disordered" evidence="1">
    <location>
        <begin position="912"/>
        <end position="945"/>
    </location>
</feature>
<gene>
    <name evidence="2" type="ORF">SK128_010185</name>
</gene>
<feature type="compositionally biased region" description="Low complexity" evidence="1">
    <location>
        <begin position="153"/>
        <end position="165"/>
    </location>
</feature>
<feature type="compositionally biased region" description="Pro residues" evidence="1">
    <location>
        <begin position="353"/>
        <end position="364"/>
    </location>
</feature>
<feature type="compositionally biased region" description="Basic residues" evidence="1">
    <location>
        <begin position="850"/>
        <end position="859"/>
    </location>
</feature>
<organism evidence="2 3">
    <name type="scientific">Halocaridina rubra</name>
    <name type="common">Hawaiian red shrimp</name>
    <dbReference type="NCBI Taxonomy" id="373956"/>
    <lineage>
        <taxon>Eukaryota</taxon>
        <taxon>Metazoa</taxon>
        <taxon>Ecdysozoa</taxon>
        <taxon>Arthropoda</taxon>
        <taxon>Crustacea</taxon>
        <taxon>Multicrustacea</taxon>
        <taxon>Malacostraca</taxon>
        <taxon>Eumalacostraca</taxon>
        <taxon>Eucarida</taxon>
        <taxon>Decapoda</taxon>
        <taxon>Pleocyemata</taxon>
        <taxon>Caridea</taxon>
        <taxon>Atyoidea</taxon>
        <taxon>Atyidae</taxon>
        <taxon>Halocaridina</taxon>
    </lineage>
</organism>
<feature type="region of interest" description="Disordered" evidence="1">
    <location>
        <begin position="1383"/>
        <end position="1420"/>
    </location>
</feature>
<feature type="compositionally biased region" description="Low complexity" evidence="1">
    <location>
        <begin position="252"/>
        <end position="268"/>
    </location>
</feature>
<feature type="compositionally biased region" description="Basic residues" evidence="1">
    <location>
        <begin position="400"/>
        <end position="412"/>
    </location>
</feature>